<dbReference type="AlphaFoldDB" id="A0A7S7NMK4"/>
<dbReference type="PROSITE" id="PS51318">
    <property type="entry name" value="TAT"/>
    <property type="match status" value="1"/>
</dbReference>
<evidence type="ECO:0000259" key="2">
    <source>
        <dbReference type="SMART" id="SM00849"/>
    </source>
</evidence>
<dbReference type="KEGG" id="pfer:IRI77_24205"/>
<dbReference type="Pfam" id="PF00753">
    <property type="entry name" value="Lactamase_B"/>
    <property type="match status" value="1"/>
</dbReference>
<sequence length="318" mass="33760">MRHAESYAITRRRMLAVAGTAMGAALTAGSPLLALEDGIVPTMVNAAAKAKIVVQPLRRGITVLEGSGGNIAVLTGKDGKLLVDAGFSVSRPALTAALQSVSPDPIKDLVNTHWHTDHTDGNDWLHSDGAGITAHENTRKRLAVATRVEGWNYTFPAAPKGALPETVFATTHNLRRNNTGIALNYYGPAHTDCDISVNFTDADVIHVGDTWWNGVYPFIDYSTGGSIDGSIRAAAANTKTVAGKTIVIPGHGAIGGHSDLVEFHDMLATIREKVAVLKKRGKSLDETIGERPTAAFDAKWGNFLITPAMFVGLVYMGV</sequence>
<dbReference type="PANTHER" id="PTHR42951">
    <property type="entry name" value="METALLO-BETA-LACTAMASE DOMAIN-CONTAINING"/>
    <property type="match status" value="1"/>
</dbReference>
<evidence type="ECO:0000313" key="3">
    <source>
        <dbReference type="EMBL" id="QOY85904.1"/>
    </source>
</evidence>
<keyword evidence="3" id="KW-0378">Hydrolase</keyword>
<dbReference type="SMART" id="SM00849">
    <property type="entry name" value="Lactamase_B"/>
    <property type="match status" value="1"/>
</dbReference>
<gene>
    <name evidence="3" type="ORF">IRI77_24205</name>
</gene>
<dbReference type="InterPro" id="IPR006311">
    <property type="entry name" value="TAT_signal"/>
</dbReference>
<dbReference type="Gene3D" id="3.60.15.10">
    <property type="entry name" value="Ribonuclease Z/Hydroxyacylglutathione hydrolase-like"/>
    <property type="match status" value="1"/>
</dbReference>
<name>A0A7S7NMK4_PALFE</name>
<organism evidence="3 4">
    <name type="scientific">Paludibaculum fermentans</name>
    <dbReference type="NCBI Taxonomy" id="1473598"/>
    <lineage>
        <taxon>Bacteria</taxon>
        <taxon>Pseudomonadati</taxon>
        <taxon>Acidobacteriota</taxon>
        <taxon>Terriglobia</taxon>
        <taxon>Bryobacterales</taxon>
        <taxon>Bryobacteraceae</taxon>
        <taxon>Paludibaculum</taxon>
    </lineage>
</organism>
<dbReference type="InterPro" id="IPR036866">
    <property type="entry name" value="RibonucZ/Hydroxyglut_hydro"/>
</dbReference>
<feature type="domain" description="Metallo-beta-lactamase" evidence="2">
    <location>
        <begin position="68"/>
        <end position="251"/>
    </location>
</feature>
<dbReference type="PANTHER" id="PTHR42951:SF4">
    <property type="entry name" value="ACYL-COENZYME A THIOESTERASE MBLAC2"/>
    <property type="match status" value="1"/>
</dbReference>
<dbReference type="EMBL" id="CP063849">
    <property type="protein sequence ID" value="QOY85904.1"/>
    <property type="molecule type" value="Genomic_DNA"/>
</dbReference>
<dbReference type="GO" id="GO:0016787">
    <property type="term" value="F:hydrolase activity"/>
    <property type="evidence" value="ECO:0007669"/>
    <property type="project" value="UniProtKB-KW"/>
</dbReference>
<dbReference type="Proteomes" id="UP000593892">
    <property type="component" value="Chromosome"/>
</dbReference>
<proteinExistence type="inferred from homology"/>
<dbReference type="SUPFAM" id="SSF56281">
    <property type="entry name" value="Metallo-hydrolase/oxidoreductase"/>
    <property type="match status" value="1"/>
</dbReference>
<dbReference type="GO" id="GO:0017001">
    <property type="term" value="P:antibiotic catabolic process"/>
    <property type="evidence" value="ECO:0007669"/>
    <property type="project" value="UniProtKB-ARBA"/>
</dbReference>
<reference evidence="3 4" key="1">
    <citation type="submission" date="2020-10" db="EMBL/GenBank/DDBJ databases">
        <title>Complete genome sequence of Paludibaculum fermentans P105T, a facultatively anaerobic acidobacterium capable of dissimilatory Fe(III) reduction.</title>
        <authorList>
            <person name="Dedysh S.N."/>
            <person name="Beletsky A.V."/>
            <person name="Kulichevskaya I.S."/>
            <person name="Mardanov A.V."/>
            <person name="Ravin N.V."/>
        </authorList>
    </citation>
    <scope>NUCLEOTIDE SEQUENCE [LARGE SCALE GENOMIC DNA]</scope>
    <source>
        <strain evidence="3 4">P105</strain>
    </source>
</reference>
<dbReference type="InterPro" id="IPR050855">
    <property type="entry name" value="NDM-1-like"/>
</dbReference>
<dbReference type="InterPro" id="IPR001279">
    <property type="entry name" value="Metallo-B-lactamas"/>
</dbReference>
<evidence type="ECO:0000256" key="1">
    <source>
        <dbReference type="ARBA" id="ARBA00005250"/>
    </source>
</evidence>
<accession>A0A7S7NMK4</accession>
<protein>
    <submittedName>
        <fullName evidence="3">MBL fold metallo-hydrolase</fullName>
    </submittedName>
</protein>
<comment type="similarity">
    <text evidence="1">Belongs to the metallo-beta-lactamase superfamily. Class-B beta-lactamase family.</text>
</comment>
<dbReference type="CDD" id="cd16282">
    <property type="entry name" value="metallo-hydrolase-like_MBL-fold"/>
    <property type="match status" value="1"/>
</dbReference>
<evidence type="ECO:0000313" key="4">
    <source>
        <dbReference type="Proteomes" id="UP000593892"/>
    </source>
</evidence>
<keyword evidence="4" id="KW-1185">Reference proteome</keyword>
<dbReference type="RefSeq" id="WP_194447574.1">
    <property type="nucleotide sequence ID" value="NZ_CP063849.1"/>
</dbReference>